<feature type="transmembrane region" description="Helical" evidence="8">
    <location>
        <begin position="963"/>
        <end position="982"/>
    </location>
</feature>
<dbReference type="STRING" id="246404.A0A507FG07"/>
<dbReference type="PROSITE" id="PS00137">
    <property type="entry name" value="SUBTILASE_HIS"/>
    <property type="match status" value="1"/>
</dbReference>
<dbReference type="InterPro" id="IPR034187">
    <property type="entry name" value="Peptidases_S8_5"/>
</dbReference>
<organism evidence="11 12">
    <name type="scientific">Chytriomyces confervae</name>
    <dbReference type="NCBI Taxonomy" id="246404"/>
    <lineage>
        <taxon>Eukaryota</taxon>
        <taxon>Fungi</taxon>
        <taxon>Fungi incertae sedis</taxon>
        <taxon>Chytridiomycota</taxon>
        <taxon>Chytridiomycota incertae sedis</taxon>
        <taxon>Chytridiomycetes</taxon>
        <taxon>Chytridiales</taxon>
        <taxon>Chytriomycetaceae</taxon>
        <taxon>Chytriomyces</taxon>
    </lineage>
</organism>
<dbReference type="InterPro" id="IPR036852">
    <property type="entry name" value="Peptidase_S8/S53_dom_sf"/>
</dbReference>
<dbReference type="GO" id="GO:0006508">
    <property type="term" value="P:proteolysis"/>
    <property type="evidence" value="ECO:0007669"/>
    <property type="project" value="UniProtKB-KW"/>
</dbReference>
<reference evidence="11 12" key="1">
    <citation type="journal article" date="2019" name="Sci. Rep.">
        <title>Comparative genomics of chytrid fungi reveal insights into the obligate biotrophic and pathogenic lifestyle of Synchytrium endobioticum.</title>
        <authorList>
            <person name="van de Vossenberg B.T.L.H."/>
            <person name="Warris S."/>
            <person name="Nguyen H.D.T."/>
            <person name="van Gent-Pelzer M.P.E."/>
            <person name="Joly D.L."/>
            <person name="van de Geest H.C."/>
            <person name="Bonants P.J.M."/>
            <person name="Smith D.S."/>
            <person name="Levesque C.A."/>
            <person name="van der Lee T.A.J."/>
        </authorList>
    </citation>
    <scope>NUCLEOTIDE SEQUENCE [LARGE SCALE GENOMIC DNA]</scope>
    <source>
        <strain evidence="11 12">CBS 675.73</strain>
    </source>
</reference>
<feature type="transmembrane region" description="Helical" evidence="8">
    <location>
        <begin position="1437"/>
        <end position="1458"/>
    </location>
</feature>
<evidence type="ECO:0000256" key="6">
    <source>
        <dbReference type="PROSITE-ProRule" id="PRU01240"/>
    </source>
</evidence>
<name>A0A507FG07_9FUNG</name>
<feature type="active site" description="Charge relay system" evidence="5 6">
    <location>
        <position position="203"/>
    </location>
</feature>
<feature type="transmembrane region" description="Helical" evidence="8">
    <location>
        <begin position="1376"/>
        <end position="1397"/>
    </location>
</feature>
<dbReference type="PROSITE" id="PS00138">
    <property type="entry name" value="SUBTILASE_SER"/>
    <property type="match status" value="1"/>
</dbReference>
<gene>
    <name evidence="11" type="ORF">CcCBS67573_g03558</name>
</gene>
<feature type="transmembrane region" description="Helical" evidence="8">
    <location>
        <begin position="1041"/>
        <end position="1060"/>
    </location>
</feature>
<feature type="transmembrane region" description="Helical" evidence="8">
    <location>
        <begin position="1228"/>
        <end position="1248"/>
    </location>
</feature>
<dbReference type="CDD" id="cd07489">
    <property type="entry name" value="Peptidases_S8_5"/>
    <property type="match status" value="1"/>
</dbReference>
<dbReference type="EMBL" id="QEAP01000092">
    <property type="protein sequence ID" value="TPX75163.1"/>
    <property type="molecule type" value="Genomic_DNA"/>
</dbReference>
<dbReference type="Gene3D" id="1.20.1070.10">
    <property type="entry name" value="Rhodopsin 7-helix transmembrane proteins"/>
    <property type="match status" value="1"/>
</dbReference>
<evidence type="ECO:0000256" key="1">
    <source>
        <dbReference type="ARBA" id="ARBA00011073"/>
    </source>
</evidence>
<feature type="transmembrane region" description="Helical" evidence="8">
    <location>
        <begin position="1470"/>
        <end position="1495"/>
    </location>
</feature>
<accession>A0A507FG07</accession>
<dbReference type="PRINTS" id="PR00723">
    <property type="entry name" value="SUBTILISIN"/>
</dbReference>
<dbReference type="Proteomes" id="UP000320333">
    <property type="component" value="Unassembled WGS sequence"/>
</dbReference>
<evidence type="ECO:0000256" key="3">
    <source>
        <dbReference type="ARBA" id="ARBA00022801"/>
    </source>
</evidence>
<keyword evidence="3 6" id="KW-0378">Hydrolase</keyword>
<evidence type="ECO:0000256" key="5">
    <source>
        <dbReference type="PIRSR" id="PIRSR615500-1"/>
    </source>
</evidence>
<keyword evidence="8" id="KW-0472">Membrane</keyword>
<evidence type="ECO:0000256" key="7">
    <source>
        <dbReference type="SAM" id="MobiDB-lite"/>
    </source>
</evidence>
<sequence length="1509" mass="165787">MLLTHLLQLYALLTASHARPLRRGAPEHAPNSLRCAYLVNFPSTINGPAFLKQHFDAHAIEYQVRVAVNNTFANFVSFQILGQCNAAEQIETIPFAKSYSIIRELDRPVLMSFEPSEAQPNPELIHSTTGVNEARAIGLTGKGIKVAVIDGGVYYRHPALGGGFGPGYKVSGGYDFVGDAFTGMGTLPEPDLDPLDDCSRKSHGTHVSGIIAGDARGVIEDGFVPSIPWTGVAPDAEILAYRVFGCTGSTANDLIAAAIFAAAVDGAHIINISSGFFPSYSDDPDSIAAEMVGKAGHFVIASAGNDGKAGPFVIGHPGNSRGGLGVASFDNSASKHPSVQVNGKEFPCNMGRVGPKLEFGKEFRIVVNNAYANQFNLQNDGSGIPSSNATGAALLIRQGSYGSISTRCDLASQAGATACVVYGTTEKLVTISGSKKITIVFIPNSAGQAIIDMVLAGTLTPTILFHKQGIMYETGTTNNLSIFSSPGLTDDLFLKPDLGGIGGQVLSAISPNSAKMNGYSERYATLTGTSMAAPYVAGVAALVLQHRGVHSISFHELRGYLQNTARPAILAKTRFLNSPAYQGAGLVNAYQAAVATTLVLPSAISLNDTDNLEPYTSITIYNRGIVDVQYTVRIKDSVSVDPYLPKDDFTQDSKTTGFTAENTGQLQFIYQNEPTQSMYLRNIIIPAGKSDTLYFRAQPAQAKYNGIAIYGGYIEIKTSIDANATIHVPYAGVSGSWRQKPVWVRSSASLHKQWASRYGIPFESTATGIYLTNKFNPVHENTIINCTQESIQVLALIGSTTKHAFVQAVWQGTNVDALSEIGFSVTAPVLVQLIDTKTRASRVADWYRASRSTFRASPCIQEPTVFQFKGYAYNRNGQSARLPPGPYKLFFKALKPFSPKGSTAIVDYDVVQTAYLQHISRANASTSTTERPPPQQQQQQPISIASTNQYEPRTMQNEPNFILFYYIDLPIFVMGTLFNGYILQTILRNYSRLVRDRLDRCVTLLIGTYFTWSAASTVQYSVWLFHASSWFYRLSAMSTSIQILLVFGASTLLALERFFLIRDSNTSAASLSTSASLEQTIWTVTMLISFVVMNASIAVLYTLTFRYSSKMLRDAFEAMKMTGSDAIGHPQRVSISHLQLQRKILSKCFLMFGIVFFSYAPEALSFVLVRTLKLNQWDHPIFWFQTVSRVLLVLDVITTAVLENKTNIPMPGNLYEPRTMQNEPNFALFYYVDLPIFILGVVFNGYILCRLLPKSKSLLSERLERVMMLLFAAYFSWSVGATFIYTIWLFHASEWFYKLSAIITSVQIVLLFGGNTLLALERFFLIKEFTFDQSRPYFFGACCCIGAMVGLIVALFVSSPSYDGIWPTNPVEQSIWTVSMLFSFIAMSVAIVVLYTLTYLHSSKMLREGLEKAKAADPVFADSLVHIQLERKILKKCCIMAGSLFLCYVPEALSFILVRTLHLDQREPRLFMFQSIARVLLVLDVIVTPALILYFMPSLRRAVFGGKEV</sequence>
<keyword evidence="8" id="KW-0812">Transmembrane</keyword>
<evidence type="ECO:0000313" key="12">
    <source>
        <dbReference type="Proteomes" id="UP000320333"/>
    </source>
</evidence>
<feature type="transmembrane region" description="Helical" evidence="8">
    <location>
        <begin position="1149"/>
        <end position="1169"/>
    </location>
</feature>
<feature type="region of interest" description="Disordered" evidence="7">
    <location>
        <begin position="922"/>
        <end position="943"/>
    </location>
</feature>
<feature type="transmembrane region" description="Helical" evidence="8">
    <location>
        <begin position="1081"/>
        <end position="1103"/>
    </location>
</feature>
<dbReference type="InterPro" id="IPR022398">
    <property type="entry name" value="Peptidase_S8_His-AS"/>
</dbReference>
<feature type="chain" id="PRO_5021192367" description="Peptidase S8/S53 domain-containing protein" evidence="9">
    <location>
        <begin position="19"/>
        <end position="1509"/>
    </location>
</feature>
<dbReference type="InterPro" id="IPR015500">
    <property type="entry name" value="Peptidase_S8_subtilisin-rel"/>
</dbReference>
<feature type="signal peptide" evidence="9">
    <location>
        <begin position="1"/>
        <end position="18"/>
    </location>
</feature>
<evidence type="ECO:0000256" key="4">
    <source>
        <dbReference type="ARBA" id="ARBA00022825"/>
    </source>
</evidence>
<evidence type="ECO:0000259" key="10">
    <source>
        <dbReference type="Pfam" id="PF00082"/>
    </source>
</evidence>
<evidence type="ECO:0000256" key="8">
    <source>
        <dbReference type="SAM" id="Phobius"/>
    </source>
</evidence>
<feature type="active site" description="Charge relay system" evidence="5 6">
    <location>
        <position position="150"/>
    </location>
</feature>
<dbReference type="PANTHER" id="PTHR43399:SF4">
    <property type="entry name" value="CELL WALL-ASSOCIATED PROTEASE"/>
    <property type="match status" value="1"/>
</dbReference>
<dbReference type="PROSITE" id="PS51892">
    <property type="entry name" value="SUBTILASE"/>
    <property type="match status" value="1"/>
</dbReference>
<feature type="domain" description="Peptidase S8/S53" evidence="10">
    <location>
        <begin position="141"/>
        <end position="571"/>
    </location>
</feature>
<keyword evidence="8" id="KW-1133">Transmembrane helix</keyword>
<comment type="similarity">
    <text evidence="1 6">Belongs to the peptidase S8 family.</text>
</comment>
<keyword evidence="2 6" id="KW-0645">Protease</keyword>
<dbReference type="Gene3D" id="3.50.30.30">
    <property type="match status" value="1"/>
</dbReference>
<dbReference type="SUPFAM" id="SSF52743">
    <property type="entry name" value="Subtilisin-like"/>
    <property type="match status" value="1"/>
</dbReference>
<dbReference type="InterPro" id="IPR000209">
    <property type="entry name" value="Peptidase_S8/S53_dom"/>
</dbReference>
<evidence type="ECO:0000313" key="11">
    <source>
        <dbReference type="EMBL" id="TPX75163.1"/>
    </source>
</evidence>
<dbReference type="Gene3D" id="3.40.50.200">
    <property type="entry name" value="Peptidase S8/S53 domain"/>
    <property type="match status" value="2"/>
</dbReference>
<feature type="transmembrane region" description="Helical" evidence="8">
    <location>
        <begin position="1337"/>
        <end position="1356"/>
    </location>
</feature>
<dbReference type="Pfam" id="PF00082">
    <property type="entry name" value="Peptidase_S8"/>
    <property type="match status" value="1"/>
</dbReference>
<proteinExistence type="inferred from homology"/>
<feature type="transmembrane region" description="Helical" evidence="8">
    <location>
        <begin position="1181"/>
        <end position="1202"/>
    </location>
</feature>
<feature type="transmembrane region" description="Helical" evidence="8">
    <location>
        <begin position="1269"/>
        <end position="1290"/>
    </location>
</feature>
<feature type="transmembrane region" description="Helical" evidence="8">
    <location>
        <begin position="1002"/>
        <end position="1021"/>
    </location>
</feature>
<dbReference type="SUPFAM" id="SSF81321">
    <property type="entry name" value="Family A G protein-coupled receptor-like"/>
    <property type="match status" value="1"/>
</dbReference>
<keyword evidence="12" id="KW-1185">Reference proteome</keyword>
<dbReference type="InterPro" id="IPR023828">
    <property type="entry name" value="Peptidase_S8_Ser-AS"/>
</dbReference>
<dbReference type="PANTHER" id="PTHR43399">
    <property type="entry name" value="SUBTILISIN-RELATED"/>
    <property type="match status" value="1"/>
</dbReference>
<feature type="transmembrane region" description="Helical" evidence="8">
    <location>
        <begin position="1302"/>
        <end position="1325"/>
    </location>
</feature>
<feature type="active site" description="Charge relay system" evidence="5 6">
    <location>
        <position position="530"/>
    </location>
</feature>
<comment type="caution">
    <text evidence="11">The sequence shown here is derived from an EMBL/GenBank/DDBJ whole genome shotgun (WGS) entry which is preliminary data.</text>
</comment>
<evidence type="ECO:0000256" key="2">
    <source>
        <dbReference type="ARBA" id="ARBA00022670"/>
    </source>
</evidence>
<protein>
    <recommendedName>
        <fullName evidence="10">Peptidase S8/S53 domain-containing protein</fullName>
    </recommendedName>
</protein>
<dbReference type="OrthoDB" id="2162597at2759"/>
<dbReference type="InterPro" id="IPR051048">
    <property type="entry name" value="Peptidase_S8/S53_subtilisin"/>
</dbReference>
<evidence type="ECO:0000256" key="9">
    <source>
        <dbReference type="SAM" id="SignalP"/>
    </source>
</evidence>
<keyword evidence="4 6" id="KW-0720">Serine protease</keyword>
<dbReference type="GO" id="GO:0004252">
    <property type="term" value="F:serine-type endopeptidase activity"/>
    <property type="evidence" value="ECO:0007669"/>
    <property type="project" value="UniProtKB-UniRule"/>
</dbReference>
<keyword evidence="9" id="KW-0732">Signal</keyword>